<dbReference type="GO" id="GO:0005737">
    <property type="term" value="C:cytoplasm"/>
    <property type="evidence" value="ECO:0007669"/>
    <property type="project" value="UniProtKB-SubCell"/>
</dbReference>
<dbReference type="NCBIfam" id="NF009602">
    <property type="entry name" value="PRK13054.1"/>
    <property type="match status" value="1"/>
</dbReference>
<dbReference type="EC" id="2.7.1.-" evidence="11"/>
<evidence type="ECO:0000259" key="12">
    <source>
        <dbReference type="PROSITE" id="PS50146"/>
    </source>
</evidence>
<evidence type="ECO:0000256" key="9">
    <source>
        <dbReference type="ARBA" id="ARBA00023209"/>
    </source>
</evidence>
<dbReference type="STRING" id="119000.SAMN05661010_03173"/>
<feature type="domain" description="DAGKc" evidence="12">
    <location>
        <begin position="4"/>
        <end position="135"/>
    </location>
</feature>
<feature type="binding site" evidence="11">
    <location>
        <begin position="68"/>
        <end position="74"/>
    </location>
    <ligand>
        <name>ATP</name>
        <dbReference type="ChEBI" id="CHEBI:30616"/>
    </ligand>
</feature>
<name>A0A1G9PWJ5_9GAMM</name>
<gene>
    <name evidence="13" type="ORF">SAMN05661010_03173</name>
</gene>
<proteinExistence type="inferred from homology"/>
<keyword evidence="8 11" id="KW-0443">Lipid metabolism</keyword>
<organism evidence="13 14">
    <name type="scientific">Modicisalibacter muralis</name>
    <dbReference type="NCBI Taxonomy" id="119000"/>
    <lineage>
        <taxon>Bacteria</taxon>
        <taxon>Pseudomonadati</taxon>
        <taxon>Pseudomonadota</taxon>
        <taxon>Gammaproteobacteria</taxon>
        <taxon>Oceanospirillales</taxon>
        <taxon>Halomonadaceae</taxon>
        <taxon>Modicisalibacter</taxon>
    </lineage>
</organism>
<comment type="similarity">
    <text evidence="11">Belongs to the diacylglycerol/lipid kinase family. YegS lipid kinase subfamily.</text>
</comment>
<keyword evidence="7 11" id="KW-0460">Magnesium</keyword>
<dbReference type="InterPro" id="IPR045540">
    <property type="entry name" value="YegS/DAGK_C"/>
</dbReference>
<dbReference type="AlphaFoldDB" id="A0A1G9PWJ5"/>
<dbReference type="InterPro" id="IPR022433">
    <property type="entry name" value="Lip_kinase_YegS"/>
</dbReference>
<evidence type="ECO:0000256" key="8">
    <source>
        <dbReference type="ARBA" id="ARBA00023098"/>
    </source>
</evidence>
<dbReference type="InterPro" id="IPR017438">
    <property type="entry name" value="ATP-NAD_kinase_N"/>
</dbReference>
<dbReference type="PANTHER" id="PTHR12358:SF106">
    <property type="entry name" value="LIPID KINASE YEGS"/>
    <property type="match status" value="1"/>
</dbReference>
<evidence type="ECO:0000256" key="2">
    <source>
        <dbReference type="ARBA" id="ARBA00022679"/>
    </source>
</evidence>
<dbReference type="Proteomes" id="UP000198654">
    <property type="component" value="Unassembled WGS sequence"/>
</dbReference>
<feature type="binding site" evidence="11">
    <location>
        <position position="219"/>
    </location>
    <ligand>
        <name>Mg(2+)</name>
        <dbReference type="ChEBI" id="CHEBI:18420"/>
    </ligand>
</feature>
<dbReference type="PANTHER" id="PTHR12358">
    <property type="entry name" value="SPHINGOSINE KINASE"/>
    <property type="match status" value="1"/>
</dbReference>
<dbReference type="GO" id="GO:0008654">
    <property type="term" value="P:phospholipid biosynthetic process"/>
    <property type="evidence" value="ECO:0007669"/>
    <property type="project" value="UniProtKB-UniRule"/>
</dbReference>
<dbReference type="NCBIfam" id="TIGR00147">
    <property type="entry name" value="YegS/Rv2252/BmrU family lipid kinase"/>
    <property type="match status" value="1"/>
</dbReference>
<keyword evidence="3 11" id="KW-0479">Metal-binding</keyword>
<dbReference type="GO" id="GO:0005886">
    <property type="term" value="C:plasma membrane"/>
    <property type="evidence" value="ECO:0007669"/>
    <property type="project" value="TreeGrafter"/>
</dbReference>
<evidence type="ECO:0000256" key="4">
    <source>
        <dbReference type="ARBA" id="ARBA00022741"/>
    </source>
</evidence>
<dbReference type="Gene3D" id="3.40.50.10330">
    <property type="entry name" value="Probable inorganic polyphosphate/atp-NAD kinase, domain 1"/>
    <property type="match status" value="1"/>
</dbReference>
<dbReference type="OrthoDB" id="142078at2"/>
<dbReference type="HAMAP" id="MF_01377">
    <property type="entry name" value="YegS"/>
    <property type="match status" value="1"/>
</dbReference>
<dbReference type="RefSeq" id="WP_089730246.1">
    <property type="nucleotide sequence ID" value="NZ_FNGI01000010.1"/>
</dbReference>
<keyword evidence="5 11" id="KW-0418">Kinase</keyword>
<sequence length="315" mass="33905">MADSLTKTAHLIINGKAAQLPEVREAVTAMREDGHDLQVRVTWEGGDAIRLVHEASRQGVRRIIAGGGDGSVNEIVNGLMELDEAQRPALGILPLGSANDFANGVGLPLEPHEALKSALQGTTRAVDVARLGDDYFINMASGGFGAEITTSTPVALKRLLGGGAYSLMGMLKAWRYQPYLGRLRWPEGELDTPLFLLAIGNGCQAGGGQSLAPEAKLDDGLLDVLIVRHFSSLGEMRQVIAEMDRIPEDGEFVRTIRTPELSFHGDGAFPLNLDGEPRRLDSFTVKLEPRALRLLMPADCRLLSSPAGAPFEFSE</sequence>
<evidence type="ECO:0000256" key="6">
    <source>
        <dbReference type="ARBA" id="ARBA00022840"/>
    </source>
</evidence>
<evidence type="ECO:0000256" key="10">
    <source>
        <dbReference type="ARBA" id="ARBA00023264"/>
    </source>
</evidence>
<feature type="binding site" evidence="11">
    <location>
        <position position="216"/>
    </location>
    <ligand>
        <name>Mg(2+)</name>
        <dbReference type="ChEBI" id="CHEBI:18420"/>
    </ligand>
</feature>
<dbReference type="GO" id="GO:0001727">
    <property type="term" value="F:lipid kinase activity"/>
    <property type="evidence" value="ECO:0007669"/>
    <property type="project" value="UniProtKB-UniRule"/>
</dbReference>
<dbReference type="Pfam" id="PF00781">
    <property type="entry name" value="DAGK_cat"/>
    <property type="match status" value="1"/>
</dbReference>
<dbReference type="PROSITE" id="PS50146">
    <property type="entry name" value="DAGK"/>
    <property type="match status" value="1"/>
</dbReference>
<keyword evidence="9 11" id="KW-0594">Phospholipid biosynthesis</keyword>
<dbReference type="Gene3D" id="2.60.200.40">
    <property type="match status" value="1"/>
</dbReference>
<feature type="active site" description="Proton acceptor" evidence="11">
    <location>
        <position position="276"/>
    </location>
</feature>
<dbReference type="EMBL" id="FNGI01000010">
    <property type="protein sequence ID" value="SDM03136.1"/>
    <property type="molecule type" value="Genomic_DNA"/>
</dbReference>
<dbReference type="GO" id="GO:0005524">
    <property type="term" value="F:ATP binding"/>
    <property type="evidence" value="ECO:0007669"/>
    <property type="project" value="UniProtKB-UniRule"/>
</dbReference>
<comment type="subcellular location">
    <subcellularLocation>
        <location evidence="11">Cytoplasm</location>
    </subcellularLocation>
</comment>
<dbReference type="SUPFAM" id="SSF111331">
    <property type="entry name" value="NAD kinase/diacylglycerol kinase-like"/>
    <property type="match status" value="1"/>
</dbReference>
<protein>
    <recommendedName>
        <fullName evidence="11">Probable lipid kinase YegS-like</fullName>
        <ecNumber evidence="11">2.7.1.-</ecNumber>
    </recommendedName>
</protein>
<dbReference type="InterPro" id="IPR001206">
    <property type="entry name" value="Diacylglycerol_kinase_cat_dom"/>
</dbReference>
<dbReference type="SMART" id="SM00046">
    <property type="entry name" value="DAGKc"/>
    <property type="match status" value="1"/>
</dbReference>
<feature type="binding site" evidence="11">
    <location>
        <position position="42"/>
    </location>
    <ligand>
        <name>ATP</name>
        <dbReference type="ChEBI" id="CHEBI:30616"/>
    </ligand>
</feature>
<dbReference type="GO" id="GO:0000287">
    <property type="term" value="F:magnesium ion binding"/>
    <property type="evidence" value="ECO:0007669"/>
    <property type="project" value="UniProtKB-UniRule"/>
</dbReference>
<keyword evidence="1 11" id="KW-0444">Lipid biosynthesis</keyword>
<dbReference type="InterPro" id="IPR005218">
    <property type="entry name" value="Diacylglycerol/lipid_kinase"/>
</dbReference>
<evidence type="ECO:0000256" key="1">
    <source>
        <dbReference type="ARBA" id="ARBA00022516"/>
    </source>
</evidence>
<feature type="binding site" evidence="11">
    <location>
        <position position="221"/>
    </location>
    <ligand>
        <name>Mg(2+)</name>
        <dbReference type="ChEBI" id="CHEBI:18420"/>
    </ligand>
</feature>
<keyword evidence="6 11" id="KW-0067">ATP-binding</keyword>
<reference evidence="13 14" key="1">
    <citation type="submission" date="2016-10" db="EMBL/GenBank/DDBJ databases">
        <authorList>
            <person name="de Groot N.N."/>
        </authorList>
    </citation>
    <scope>NUCLEOTIDE SEQUENCE [LARGE SCALE GENOMIC DNA]</scope>
    <source>
        <strain evidence="13 14">DSM 14789</strain>
    </source>
</reference>
<evidence type="ECO:0000256" key="11">
    <source>
        <dbReference type="HAMAP-Rule" id="MF_01377"/>
    </source>
</evidence>
<keyword evidence="10 11" id="KW-1208">Phospholipid metabolism</keyword>
<evidence type="ECO:0000256" key="3">
    <source>
        <dbReference type="ARBA" id="ARBA00022723"/>
    </source>
</evidence>
<evidence type="ECO:0000256" key="5">
    <source>
        <dbReference type="ARBA" id="ARBA00022777"/>
    </source>
</evidence>
<dbReference type="InterPro" id="IPR016064">
    <property type="entry name" value="NAD/diacylglycerol_kinase_sf"/>
</dbReference>
<evidence type="ECO:0000256" key="7">
    <source>
        <dbReference type="ARBA" id="ARBA00022842"/>
    </source>
</evidence>
<keyword evidence="11" id="KW-0963">Cytoplasm</keyword>
<keyword evidence="2 11" id="KW-0808">Transferase</keyword>
<keyword evidence="4 11" id="KW-0547">Nucleotide-binding</keyword>
<evidence type="ECO:0000313" key="14">
    <source>
        <dbReference type="Proteomes" id="UP000198654"/>
    </source>
</evidence>
<dbReference type="Pfam" id="PF19279">
    <property type="entry name" value="YegS_C"/>
    <property type="match status" value="1"/>
</dbReference>
<dbReference type="InterPro" id="IPR050187">
    <property type="entry name" value="Lipid_Phosphate_FormReg"/>
</dbReference>
<comment type="cofactor">
    <cofactor evidence="11">
        <name>Mg(2+)</name>
        <dbReference type="ChEBI" id="CHEBI:18420"/>
    </cofactor>
    <cofactor evidence="11">
        <name>Ca(2+)</name>
        <dbReference type="ChEBI" id="CHEBI:29108"/>
    </cofactor>
    <text evidence="11">Binds 1 Mg(2+) ion per subunit. Ca(2+) may be able to substitute.</text>
</comment>
<keyword evidence="14" id="KW-1185">Reference proteome</keyword>
<feature type="binding site" evidence="11">
    <location>
        <position position="97"/>
    </location>
    <ligand>
        <name>ATP</name>
        <dbReference type="ChEBI" id="CHEBI:30616"/>
    </ligand>
</feature>
<comment type="function">
    <text evidence="11">Probably phosphorylates lipids; the in vivo substrate is unknown.</text>
</comment>
<accession>A0A1G9PWJ5</accession>
<evidence type="ECO:0000313" key="13">
    <source>
        <dbReference type="EMBL" id="SDM03136.1"/>
    </source>
</evidence>